<dbReference type="AlphaFoldDB" id="A0AA40EXA4"/>
<evidence type="ECO:0000259" key="1">
    <source>
        <dbReference type="Pfam" id="PF06985"/>
    </source>
</evidence>
<feature type="non-terminal residue" evidence="2">
    <location>
        <position position="1"/>
    </location>
</feature>
<comment type="caution">
    <text evidence="2">The sequence shown here is derived from an EMBL/GenBank/DDBJ whole genome shotgun (WGS) entry which is preliminary data.</text>
</comment>
<dbReference type="Proteomes" id="UP001172155">
    <property type="component" value="Unassembled WGS sequence"/>
</dbReference>
<dbReference type="EMBL" id="JAUKUD010000004">
    <property type="protein sequence ID" value="KAK0747111.1"/>
    <property type="molecule type" value="Genomic_DNA"/>
</dbReference>
<name>A0AA40EXA4_9PEZI</name>
<feature type="domain" description="Heterokaryon incompatibility" evidence="1">
    <location>
        <begin position="1"/>
        <end position="146"/>
    </location>
</feature>
<dbReference type="PANTHER" id="PTHR24148:SF82">
    <property type="entry name" value="HETEROKARYON INCOMPATIBILITY DOMAIN-CONTAINING PROTEIN"/>
    <property type="match status" value="1"/>
</dbReference>
<proteinExistence type="predicted"/>
<accession>A0AA40EXA4</accession>
<sequence>YVALSYAWGDARSRRPLLVGKRQLQVTENLEVALRHLADDDQTLIIWVDALCINQSDNVEKAVQVNRMGDIYRSASQVLVWLGLAADESDLAMQKLRSFFIRIDLPDYADIFKAASDTEIAETFLFYGVVKLFRRPWFSRVWFRQEVV</sequence>
<dbReference type="InterPro" id="IPR052895">
    <property type="entry name" value="HetReg/Transcr_Mod"/>
</dbReference>
<dbReference type="Pfam" id="PF06985">
    <property type="entry name" value="HET"/>
    <property type="match status" value="1"/>
</dbReference>
<evidence type="ECO:0000313" key="2">
    <source>
        <dbReference type="EMBL" id="KAK0747111.1"/>
    </source>
</evidence>
<evidence type="ECO:0000313" key="3">
    <source>
        <dbReference type="Proteomes" id="UP001172155"/>
    </source>
</evidence>
<protein>
    <submittedName>
        <fullName evidence="2">Heterokaryon incompatibility</fullName>
    </submittedName>
</protein>
<dbReference type="PANTHER" id="PTHR24148">
    <property type="entry name" value="ANKYRIN REPEAT DOMAIN-CONTAINING PROTEIN 39 HOMOLOG-RELATED"/>
    <property type="match status" value="1"/>
</dbReference>
<reference evidence="2" key="1">
    <citation type="submission" date="2023-06" db="EMBL/GenBank/DDBJ databases">
        <title>Genome-scale phylogeny and comparative genomics of the fungal order Sordariales.</title>
        <authorList>
            <consortium name="Lawrence Berkeley National Laboratory"/>
            <person name="Hensen N."/>
            <person name="Bonometti L."/>
            <person name="Westerberg I."/>
            <person name="Brannstrom I.O."/>
            <person name="Guillou S."/>
            <person name="Cros-Aarteil S."/>
            <person name="Calhoun S."/>
            <person name="Haridas S."/>
            <person name="Kuo A."/>
            <person name="Mondo S."/>
            <person name="Pangilinan J."/>
            <person name="Riley R."/>
            <person name="LaButti K."/>
            <person name="Andreopoulos B."/>
            <person name="Lipzen A."/>
            <person name="Chen C."/>
            <person name="Yanf M."/>
            <person name="Daum C."/>
            <person name="Ng V."/>
            <person name="Clum A."/>
            <person name="Steindorff A."/>
            <person name="Ohm R."/>
            <person name="Martin F."/>
            <person name="Silar P."/>
            <person name="Natvig D."/>
            <person name="Lalanne C."/>
            <person name="Gautier V."/>
            <person name="Ament-velasquez S.L."/>
            <person name="Kruys A."/>
            <person name="Hutchinson M.I."/>
            <person name="Powell A.J."/>
            <person name="Barry K."/>
            <person name="Miller A.N."/>
            <person name="Grigoriev I.V."/>
            <person name="Debuchy R."/>
            <person name="Gladieux P."/>
            <person name="Thoren M.H."/>
            <person name="Johannesson H."/>
        </authorList>
    </citation>
    <scope>NUCLEOTIDE SEQUENCE</scope>
    <source>
        <strain evidence="2">SMH3187-1</strain>
    </source>
</reference>
<keyword evidence="3" id="KW-1185">Reference proteome</keyword>
<dbReference type="InterPro" id="IPR010730">
    <property type="entry name" value="HET"/>
</dbReference>
<feature type="non-terminal residue" evidence="2">
    <location>
        <position position="148"/>
    </location>
</feature>
<organism evidence="2 3">
    <name type="scientific">Schizothecium vesticola</name>
    <dbReference type="NCBI Taxonomy" id="314040"/>
    <lineage>
        <taxon>Eukaryota</taxon>
        <taxon>Fungi</taxon>
        <taxon>Dikarya</taxon>
        <taxon>Ascomycota</taxon>
        <taxon>Pezizomycotina</taxon>
        <taxon>Sordariomycetes</taxon>
        <taxon>Sordariomycetidae</taxon>
        <taxon>Sordariales</taxon>
        <taxon>Schizotheciaceae</taxon>
        <taxon>Schizothecium</taxon>
    </lineage>
</organism>
<gene>
    <name evidence="2" type="ORF">B0T18DRAFT_285585</name>
</gene>